<dbReference type="PROSITE" id="PS00198">
    <property type="entry name" value="4FE4S_FER_1"/>
    <property type="match status" value="2"/>
</dbReference>
<sequence>MIGGIAAETGEGQFAAEMTALRETIRECMQCGTCTGACPVANEMDYTPRQIIHLINLGLNDKALNSDSIWTCASCTHCTVKCPRSIEITEMMYRLRCIAIKFELEKQPG</sequence>
<dbReference type="Pfam" id="PF13183">
    <property type="entry name" value="Fer4_8"/>
    <property type="match status" value="1"/>
</dbReference>
<dbReference type="AlphaFoldDB" id="X0YQU6"/>
<dbReference type="GO" id="GO:0005886">
    <property type="term" value="C:plasma membrane"/>
    <property type="evidence" value="ECO:0007669"/>
    <property type="project" value="TreeGrafter"/>
</dbReference>
<keyword evidence="2" id="KW-0479">Metal-binding</keyword>
<reference evidence="7" key="1">
    <citation type="journal article" date="2014" name="Front. Microbiol.">
        <title>High frequency of phylogenetically diverse reductive dehalogenase-homologous genes in deep subseafloor sedimentary metagenomes.</title>
        <authorList>
            <person name="Kawai M."/>
            <person name="Futagami T."/>
            <person name="Toyoda A."/>
            <person name="Takaki Y."/>
            <person name="Nishi S."/>
            <person name="Hori S."/>
            <person name="Arai W."/>
            <person name="Tsubouchi T."/>
            <person name="Morono Y."/>
            <person name="Uchiyama I."/>
            <person name="Ito T."/>
            <person name="Fujiyama A."/>
            <person name="Inagaki F."/>
            <person name="Takami H."/>
        </authorList>
    </citation>
    <scope>NUCLEOTIDE SEQUENCE</scope>
    <source>
        <strain evidence="7">Expedition CK06-06</strain>
    </source>
</reference>
<name>X0YQU6_9ZZZZ</name>
<evidence type="ECO:0000256" key="5">
    <source>
        <dbReference type="ARBA" id="ARBA00023014"/>
    </source>
</evidence>
<dbReference type="InterPro" id="IPR009051">
    <property type="entry name" value="Helical_ferredxn"/>
</dbReference>
<proteinExistence type="predicted"/>
<evidence type="ECO:0000313" key="7">
    <source>
        <dbReference type="EMBL" id="GAG39076.1"/>
    </source>
</evidence>
<evidence type="ECO:0000256" key="1">
    <source>
        <dbReference type="ARBA" id="ARBA00022485"/>
    </source>
</evidence>
<evidence type="ECO:0000259" key="6">
    <source>
        <dbReference type="PROSITE" id="PS51379"/>
    </source>
</evidence>
<dbReference type="InterPro" id="IPR051460">
    <property type="entry name" value="HdrC_iron-sulfur_subunit"/>
</dbReference>
<feature type="domain" description="4Fe-4S ferredoxin-type" evidence="6">
    <location>
        <begin position="18"/>
        <end position="49"/>
    </location>
</feature>
<keyword evidence="4" id="KW-0408">Iron</keyword>
<gene>
    <name evidence="7" type="ORF">S01H1_62066</name>
</gene>
<dbReference type="EMBL" id="BARS01040745">
    <property type="protein sequence ID" value="GAG39076.1"/>
    <property type="molecule type" value="Genomic_DNA"/>
</dbReference>
<dbReference type="InterPro" id="IPR017896">
    <property type="entry name" value="4Fe4S_Fe-S-bd"/>
</dbReference>
<dbReference type="InterPro" id="IPR017900">
    <property type="entry name" value="4Fe4S_Fe_S_CS"/>
</dbReference>
<organism evidence="7">
    <name type="scientific">marine sediment metagenome</name>
    <dbReference type="NCBI Taxonomy" id="412755"/>
    <lineage>
        <taxon>unclassified sequences</taxon>
        <taxon>metagenomes</taxon>
        <taxon>ecological metagenomes</taxon>
    </lineage>
</organism>
<keyword evidence="5" id="KW-0411">Iron-sulfur</keyword>
<dbReference type="PANTHER" id="PTHR43255:SF1">
    <property type="entry name" value="IRON-SULFUR-BINDING OXIDOREDUCTASE FADF-RELATED"/>
    <property type="match status" value="1"/>
</dbReference>
<evidence type="ECO:0000256" key="4">
    <source>
        <dbReference type="ARBA" id="ARBA00023004"/>
    </source>
</evidence>
<dbReference type="SUPFAM" id="SSF46548">
    <property type="entry name" value="alpha-helical ferredoxin"/>
    <property type="match status" value="1"/>
</dbReference>
<evidence type="ECO:0000256" key="2">
    <source>
        <dbReference type="ARBA" id="ARBA00022723"/>
    </source>
</evidence>
<feature type="non-terminal residue" evidence="7">
    <location>
        <position position="109"/>
    </location>
</feature>
<comment type="caution">
    <text evidence="7">The sequence shown here is derived from an EMBL/GenBank/DDBJ whole genome shotgun (WGS) entry which is preliminary data.</text>
</comment>
<protein>
    <recommendedName>
        <fullName evidence="6">4Fe-4S ferredoxin-type domain-containing protein</fullName>
    </recommendedName>
</protein>
<accession>X0YQU6</accession>
<dbReference type="Gene3D" id="1.10.1060.10">
    <property type="entry name" value="Alpha-helical ferredoxin"/>
    <property type="match status" value="1"/>
</dbReference>
<dbReference type="GO" id="GO:0051539">
    <property type="term" value="F:4 iron, 4 sulfur cluster binding"/>
    <property type="evidence" value="ECO:0007669"/>
    <property type="project" value="UniProtKB-KW"/>
</dbReference>
<evidence type="ECO:0000256" key="3">
    <source>
        <dbReference type="ARBA" id="ARBA00023002"/>
    </source>
</evidence>
<keyword evidence="1" id="KW-0004">4Fe-4S</keyword>
<dbReference type="GO" id="GO:0046872">
    <property type="term" value="F:metal ion binding"/>
    <property type="evidence" value="ECO:0007669"/>
    <property type="project" value="UniProtKB-KW"/>
</dbReference>
<keyword evidence="3" id="KW-0560">Oxidoreductase</keyword>
<dbReference type="GO" id="GO:0016491">
    <property type="term" value="F:oxidoreductase activity"/>
    <property type="evidence" value="ECO:0007669"/>
    <property type="project" value="UniProtKB-KW"/>
</dbReference>
<dbReference type="PANTHER" id="PTHR43255">
    <property type="entry name" value="IRON-SULFUR-BINDING OXIDOREDUCTASE FADF-RELATED-RELATED"/>
    <property type="match status" value="1"/>
</dbReference>
<dbReference type="PROSITE" id="PS51379">
    <property type="entry name" value="4FE4S_FER_2"/>
    <property type="match status" value="1"/>
</dbReference>